<protein>
    <recommendedName>
        <fullName evidence="4">G-protein coupled receptors family 3 profile domain-containing protein</fullName>
    </recommendedName>
</protein>
<keyword evidence="1" id="KW-1133">Transmembrane helix</keyword>
<gene>
    <name evidence="2" type="ORF">BCR33DRAFT_711307</name>
</gene>
<feature type="transmembrane region" description="Helical" evidence="1">
    <location>
        <begin position="234"/>
        <end position="256"/>
    </location>
</feature>
<sequence>MAELIDMQAGTPASLNLHPLASKLNHFGAGFASIGIAVLLVHIYRFEQKFNPINAILFLLGITAFGICETKAWLASHCQYSHDAPVVFTIDHILLAVMEISYIQFTYTRSKGIIQSTFSSKVTNWFELLANRIGPVLFILQLIPSIALAVLKQKESLLLASQITALVCALILLFFDLTLGCLFFKFLLRNKVEGQDQPADFQVIARFGIFSSSLVVLNIIICAAYIIIGQDNAIVPLLISVSSLLNVTTFGVLLGMKLHLFFLRKQEAAPLSKEGCKVSMESLKEIQKSIKTSHTSLNEHFQSSQLLPQMSPIMPASRDSSASSLREVAACSSPNLAVATVELARPRSQHDRLNLKSFERPKTMG</sequence>
<dbReference type="Proteomes" id="UP000193642">
    <property type="component" value="Unassembled WGS sequence"/>
</dbReference>
<evidence type="ECO:0008006" key="4">
    <source>
        <dbReference type="Google" id="ProtNLM"/>
    </source>
</evidence>
<feature type="transmembrane region" description="Helical" evidence="1">
    <location>
        <begin position="56"/>
        <end position="74"/>
    </location>
</feature>
<evidence type="ECO:0000313" key="2">
    <source>
        <dbReference type="EMBL" id="ORY52887.1"/>
    </source>
</evidence>
<keyword evidence="1" id="KW-0812">Transmembrane</keyword>
<dbReference type="EMBL" id="MCGO01000002">
    <property type="protein sequence ID" value="ORY52887.1"/>
    <property type="molecule type" value="Genomic_DNA"/>
</dbReference>
<keyword evidence="1" id="KW-0472">Membrane</keyword>
<accession>A0A1Y2D101</accession>
<dbReference type="AlphaFoldDB" id="A0A1Y2D101"/>
<reference evidence="2 3" key="1">
    <citation type="submission" date="2016-07" db="EMBL/GenBank/DDBJ databases">
        <title>Pervasive Adenine N6-methylation of Active Genes in Fungi.</title>
        <authorList>
            <consortium name="DOE Joint Genome Institute"/>
            <person name="Mondo S.J."/>
            <person name="Dannebaum R.O."/>
            <person name="Kuo R.C."/>
            <person name="Labutti K."/>
            <person name="Haridas S."/>
            <person name="Kuo A."/>
            <person name="Salamov A."/>
            <person name="Ahrendt S.R."/>
            <person name="Lipzen A."/>
            <person name="Sullivan W."/>
            <person name="Andreopoulos W.B."/>
            <person name="Clum A."/>
            <person name="Lindquist E."/>
            <person name="Daum C."/>
            <person name="Ramamoorthy G.K."/>
            <person name="Gryganskyi A."/>
            <person name="Culley D."/>
            <person name="Magnuson J.K."/>
            <person name="James T.Y."/>
            <person name="O'Malley M.A."/>
            <person name="Stajich J.E."/>
            <person name="Spatafora J.W."/>
            <person name="Visel A."/>
            <person name="Grigoriev I.V."/>
        </authorList>
    </citation>
    <scope>NUCLEOTIDE SEQUENCE [LARGE SCALE GENOMIC DNA]</scope>
    <source>
        <strain evidence="2 3">JEL800</strain>
    </source>
</reference>
<feature type="transmembrane region" description="Helical" evidence="1">
    <location>
        <begin position="163"/>
        <end position="187"/>
    </location>
</feature>
<feature type="transmembrane region" description="Helical" evidence="1">
    <location>
        <begin position="128"/>
        <end position="151"/>
    </location>
</feature>
<evidence type="ECO:0000313" key="3">
    <source>
        <dbReference type="Proteomes" id="UP000193642"/>
    </source>
</evidence>
<dbReference type="OrthoDB" id="10667389at2759"/>
<organism evidence="2 3">
    <name type="scientific">Rhizoclosmatium globosum</name>
    <dbReference type="NCBI Taxonomy" id="329046"/>
    <lineage>
        <taxon>Eukaryota</taxon>
        <taxon>Fungi</taxon>
        <taxon>Fungi incertae sedis</taxon>
        <taxon>Chytridiomycota</taxon>
        <taxon>Chytridiomycota incertae sedis</taxon>
        <taxon>Chytridiomycetes</taxon>
        <taxon>Chytridiales</taxon>
        <taxon>Chytriomycetaceae</taxon>
        <taxon>Rhizoclosmatium</taxon>
    </lineage>
</organism>
<feature type="transmembrane region" description="Helical" evidence="1">
    <location>
        <begin position="207"/>
        <end position="228"/>
    </location>
</feature>
<name>A0A1Y2D101_9FUNG</name>
<proteinExistence type="predicted"/>
<feature type="transmembrane region" description="Helical" evidence="1">
    <location>
        <begin position="86"/>
        <end position="107"/>
    </location>
</feature>
<evidence type="ECO:0000256" key="1">
    <source>
        <dbReference type="SAM" id="Phobius"/>
    </source>
</evidence>
<comment type="caution">
    <text evidence="2">The sequence shown here is derived from an EMBL/GenBank/DDBJ whole genome shotgun (WGS) entry which is preliminary data.</text>
</comment>
<keyword evidence="3" id="KW-1185">Reference proteome</keyword>
<feature type="transmembrane region" description="Helical" evidence="1">
    <location>
        <begin position="24"/>
        <end position="44"/>
    </location>
</feature>